<keyword evidence="2" id="KW-0812">Transmembrane</keyword>
<reference evidence="3 4" key="1">
    <citation type="submission" date="2023-10" db="EMBL/GenBank/DDBJ databases">
        <title>Chromosome-scale genome assembly provides insights into flower coloration mechanisms of Canna indica.</title>
        <authorList>
            <person name="Li C."/>
        </authorList>
    </citation>
    <scope>NUCLEOTIDE SEQUENCE [LARGE SCALE GENOMIC DNA]</scope>
    <source>
        <tissue evidence="3">Flower</tissue>
    </source>
</reference>
<sequence>MAVKSNSSSSSSTLPLMAKKLSISILVISLPLLYVSLLRIPPSTLFKDTTFWFLMSNSLIIIVAADSGIFSSSSSAAAADELHDEYIRQSKARTAFLVVRPSLEKEPPARAESQKEEINKPTPPAAERVADASAAGEEVDAPPPLRRSATEKEMECSGAEESDQYSELSDEELNKRVEEFIRRFNREIRLQNECVCL</sequence>
<evidence type="ECO:0000256" key="2">
    <source>
        <dbReference type="SAM" id="Phobius"/>
    </source>
</evidence>
<feature type="region of interest" description="Disordered" evidence="1">
    <location>
        <begin position="104"/>
        <end position="171"/>
    </location>
</feature>
<dbReference type="Proteomes" id="UP001327560">
    <property type="component" value="Chromosome 1"/>
</dbReference>
<feature type="compositionally biased region" description="Basic and acidic residues" evidence="1">
    <location>
        <begin position="104"/>
        <end position="119"/>
    </location>
</feature>
<dbReference type="EMBL" id="CP136890">
    <property type="protein sequence ID" value="WOK91725.1"/>
    <property type="molecule type" value="Genomic_DNA"/>
</dbReference>
<dbReference type="AlphaFoldDB" id="A0AAQ3PWI7"/>
<gene>
    <name evidence="3" type="ORF">Cni_G00416</name>
</gene>
<keyword evidence="2" id="KW-0472">Membrane</keyword>
<dbReference type="PANTHER" id="PTHR35997">
    <property type="entry name" value="COTTON FIBER PROTEIN-RELATED"/>
    <property type="match status" value="1"/>
</dbReference>
<dbReference type="PANTHER" id="PTHR35997:SF6">
    <property type="entry name" value="COTTON FIBER PROTEIN"/>
    <property type="match status" value="1"/>
</dbReference>
<feature type="transmembrane region" description="Helical" evidence="2">
    <location>
        <begin position="21"/>
        <end position="40"/>
    </location>
</feature>
<evidence type="ECO:0008006" key="5">
    <source>
        <dbReference type="Google" id="ProtNLM"/>
    </source>
</evidence>
<name>A0AAQ3PWI7_9LILI</name>
<proteinExistence type="predicted"/>
<evidence type="ECO:0000313" key="4">
    <source>
        <dbReference type="Proteomes" id="UP001327560"/>
    </source>
</evidence>
<dbReference type="Pfam" id="PF05553">
    <property type="entry name" value="DUF761"/>
    <property type="match status" value="1"/>
</dbReference>
<accession>A0AAQ3PWI7</accession>
<feature type="compositionally biased region" description="Acidic residues" evidence="1">
    <location>
        <begin position="158"/>
        <end position="171"/>
    </location>
</feature>
<keyword evidence="2" id="KW-1133">Transmembrane helix</keyword>
<keyword evidence="4" id="KW-1185">Reference proteome</keyword>
<organism evidence="3 4">
    <name type="scientific">Canna indica</name>
    <name type="common">Indian-shot</name>
    <dbReference type="NCBI Taxonomy" id="4628"/>
    <lineage>
        <taxon>Eukaryota</taxon>
        <taxon>Viridiplantae</taxon>
        <taxon>Streptophyta</taxon>
        <taxon>Embryophyta</taxon>
        <taxon>Tracheophyta</taxon>
        <taxon>Spermatophyta</taxon>
        <taxon>Magnoliopsida</taxon>
        <taxon>Liliopsida</taxon>
        <taxon>Zingiberales</taxon>
        <taxon>Cannaceae</taxon>
        <taxon>Canna</taxon>
    </lineage>
</organism>
<dbReference type="InterPro" id="IPR008480">
    <property type="entry name" value="DUF761_pln"/>
</dbReference>
<evidence type="ECO:0000313" key="3">
    <source>
        <dbReference type="EMBL" id="WOK91725.1"/>
    </source>
</evidence>
<feature type="transmembrane region" description="Helical" evidence="2">
    <location>
        <begin position="52"/>
        <end position="70"/>
    </location>
</feature>
<evidence type="ECO:0000256" key="1">
    <source>
        <dbReference type="SAM" id="MobiDB-lite"/>
    </source>
</evidence>
<protein>
    <recommendedName>
        <fullName evidence="5">DUF4408 domain-containing protein</fullName>
    </recommendedName>
</protein>